<dbReference type="Proteomes" id="UP000268829">
    <property type="component" value="Unassembled WGS sequence"/>
</dbReference>
<dbReference type="RefSeq" id="WP_122905735.1">
    <property type="nucleotide sequence ID" value="NZ_RHHS01000039.1"/>
</dbReference>
<keyword evidence="2" id="KW-1185">Reference proteome</keyword>
<comment type="caution">
    <text evidence="1">The sequence shown here is derived from an EMBL/GenBank/DDBJ whole genome shotgun (WGS) entry which is preliminary data.</text>
</comment>
<dbReference type="InterPro" id="IPR003772">
    <property type="entry name" value="YceD"/>
</dbReference>
<protein>
    <submittedName>
        <fullName evidence="1">DUF177 domain-containing protein</fullName>
    </submittedName>
</protein>
<organism evidence="1 2">
    <name type="scientific">Brevibacillus gelatini</name>
    <dbReference type="NCBI Taxonomy" id="1655277"/>
    <lineage>
        <taxon>Bacteria</taxon>
        <taxon>Bacillati</taxon>
        <taxon>Bacillota</taxon>
        <taxon>Bacilli</taxon>
        <taxon>Bacillales</taxon>
        <taxon>Paenibacillaceae</taxon>
        <taxon>Brevibacillus</taxon>
    </lineage>
</organism>
<evidence type="ECO:0000313" key="2">
    <source>
        <dbReference type="Proteomes" id="UP000268829"/>
    </source>
</evidence>
<dbReference type="OrthoDB" id="9790372at2"/>
<sequence length="172" mass="19060">MNIKLAELEHRKGEPLPFQLTLDAAELKNRHQEIRGITPVNAEGEAVQLGNLYYVKGSMRADVDFVCARCLKPFTHHAAVDFSETFASADDPVLGEDEDSDIIPLEGDEIELTALLQEDFLLAMPTFPLCEEDCKGLCPTCGVNRNETACSCKNERIDPRLAGLADFFKDSK</sequence>
<dbReference type="Pfam" id="PF02620">
    <property type="entry name" value="YceD"/>
    <property type="match status" value="1"/>
</dbReference>
<dbReference type="AlphaFoldDB" id="A0A3M8ATV5"/>
<dbReference type="PANTHER" id="PTHR34374:SF1">
    <property type="entry name" value="LARGE RIBOSOMAL RNA SUBUNIT ACCUMULATION PROTEIN YCED HOMOLOG 1, CHLOROPLASTIC"/>
    <property type="match status" value="1"/>
</dbReference>
<gene>
    <name evidence="1" type="ORF">EDM57_16245</name>
</gene>
<proteinExistence type="predicted"/>
<dbReference type="PANTHER" id="PTHR34374">
    <property type="entry name" value="LARGE RIBOSOMAL RNA SUBUNIT ACCUMULATION PROTEIN YCED HOMOLOG 1, CHLOROPLASTIC"/>
    <property type="match status" value="1"/>
</dbReference>
<dbReference type="EMBL" id="RHHS01000039">
    <property type="protein sequence ID" value="RNB54592.1"/>
    <property type="molecule type" value="Genomic_DNA"/>
</dbReference>
<accession>A0A3M8ATV5</accession>
<name>A0A3M8ATV5_9BACL</name>
<evidence type="ECO:0000313" key="1">
    <source>
        <dbReference type="EMBL" id="RNB54592.1"/>
    </source>
</evidence>
<reference evidence="1 2" key="1">
    <citation type="submission" date="2018-10" db="EMBL/GenBank/DDBJ databases">
        <title>Phylogenomics of Brevibacillus.</title>
        <authorList>
            <person name="Dunlap C."/>
        </authorList>
    </citation>
    <scope>NUCLEOTIDE SEQUENCE [LARGE SCALE GENOMIC DNA]</scope>
    <source>
        <strain evidence="1 2">DSM 100115</strain>
    </source>
</reference>